<dbReference type="Pfam" id="PF19741">
    <property type="entry name" value="DUF6230"/>
    <property type="match status" value="1"/>
</dbReference>
<proteinExistence type="predicted"/>
<reference evidence="2 3" key="1">
    <citation type="journal article" date="2019" name="Int. J. Syst. Evol. Microbiol.">
        <title>The Global Catalogue of Microorganisms (GCM) 10K type strain sequencing project: providing services to taxonomists for standard genome sequencing and annotation.</title>
        <authorList>
            <consortium name="The Broad Institute Genomics Platform"/>
            <consortium name="The Broad Institute Genome Sequencing Center for Infectious Disease"/>
            <person name="Wu L."/>
            <person name="Ma J."/>
        </authorList>
    </citation>
    <scope>NUCLEOTIDE SEQUENCE [LARGE SCALE GENOMIC DNA]</scope>
    <source>
        <strain evidence="2 3">JCM 11896</strain>
    </source>
</reference>
<organism evidence="2 3">
    <name type="scientific">Pseudonocardia kongjuensis</name>
    <dbReference type="NCBI Taxonomy" id="102227"/>
    <lineage>
        <taxon>Bacteria</taxon>
        <taxon>Bacillati</taxon>
        <taxon>Actinomycetota</taxon>
        <taxon>Actinomycetes</taxon>
        <taxon>Pseudonocardiales</taxon>
        <taxon>Pseudonocardiaceae</taxon>
        <taxon>Pseudonocardia</taxon>
    </lineage>
</organism>
<evidence type="ECO:0000256" key="1">
    <source>
        <dbReference type="SAM" id="SignalP"/>
    </source>
</evidence>
<keyword evidence="3" id="KW-1185">Reference proteome</keyword>
<dbReference type="InterPro" id="IPR046198">
    <property type="entry name" value="DUF6230"/>
</dbReference>
<sequence>MLFVPAMLTLLVLGAGAATGAVPVALALEGQQTLKISAKSLTTQVGGTFPEFFQTRDGQRKATVVVALTDLKARGLCVSTRLDTAVGKFVLRAETPPDGAEVSAGDVKFALESIDGVDVLGQQLGLNRAFTPDGTPTDAGAPGVLPVQAGNIALNVSATARWATVNQLQISDLSLRVGDDQPECL</sequence>
<evidence type="ECO:0008006" key="4">
    <source>
        <dbReference type="Google" id="ProtNLM"/>
    </source>
</evidence>
<dbReference type="Proteomes" id="UP001501414">
    <property type="component" value="Unassembled WGS sequence"/>
</dbReference>
<accession>A0ABN1XUF9</accession>
<gene>
    <name evidence="2" type="ORF">GCM10009613_26350</name>
</gene>
<dbReference type="EMBL" id="BAAAJK010000008">
    <property type="protein sequence ID" value="GAA1388659.1"/>
    <property type="molecule type" value="Genomic_DNA"/>
</dbReference>
<feature type="chain" id="PRO_5047355329" description="Cholesterol esterase" evidence="1">
    <location>
        <begin position="18"/>
        <end position="185"/>
    </location>
</feature>
<protein>
    <recommendedName>
        <fullName evidence="4">Cholesterol esterase</fullName>
    </recommendedName>
</protein>
<evidence type="ECO:0000313" key="3">
    <source>
        <dbReference type="Proteomes" id="UP001501414"/>
    </source>
</evidence>
<name>A0ABN1XUF9_9PSEU</name>
<comment type="caution">
    <text evidence="2">The sequence shown here is derived from an EMBL/GenBank/DDBJ whole genome shotgun (WGS) entry which is preliminary data.</text>
</comment>
<evidence type="ECO:0000313" key="2">
    <source>
        <dbReference type="EMBL" id="GAA1388659.1"/>
    </source>
</evidence>
<keyword evidence="1" id="KW-0732">Signal</keyword>
<feature type="signal peptide" evidence="1">
    <location>
        <begin position="1"/>
        <end position="17"/>
    </location>
</feature>